<sequence length="176" mass="18974">MTTQLLSSLGLVADPNTGQITGIDLAISPGPLLSAGYGRRVRLLQLTLSSTLEMTAIFERYIVDADGNDAHRQVQNDASLHPTAQRERLTVLQPLQIPKTTAGAYRSKTTGQVCAPVDADGEPNPDAVPELAFFQTLALAQLQEQGLPLTGAEGYLVVLYLMLANIIREKDELGEF</sequence>
<reference evidence="1 2" key="1">
    <citation type="submission" date="2019-01" db="EMBL/GenBank/DDBJ databases">
        <title>Spirosoma flava sp. nov., a propanil-degrading bacterium isolated from herbicide-contaminated soil.</title>
        <authorList>
            <person name="Zhang L."/>
            <person name="Jiang J.-D."/>
        </authorList>
    </citation>
    <scope>NUCLEOTIDE SEQUENCE [LARGE SCALE GENOMIC DNA]</scope>
    <source>
        <strain evidence="1 2">TY50</strain>
    </source>
</reference>
<dbReference type="Proteomes" id="UP000290407">
    <property type="component" value="Unassembled WGS sequence"/>
</dbReference>
<organism evidence="1 2">
    <name type="scientific">Spirosoma sordidisoli</name>
    <dbReference type="NCBI Taxonomy" id="2502893"/>
    <lineage>
        <taxon>Bacteria</taxon>
        <taxon>Pseudomonadati</taxon>
        <taxon>Bacteroidota</taxon>
        <taxon>Cytophagia</taxon>
        <taxon>Cytophagales</taxon>
        <taxon>Cytophagaceae</taxon>
        <taxon>Spirosoma</taxon>
    </lineage>
</organism>
<comment type="caution">
    <text evidence="1">The sequence shown here is derived from an EMBL/GenBank/DDBJ whole genome shotgun (WGS) entry which is preliminary data.</text>
</comment>
<protein>
    <submittedName>
        <fullName evidence="1">Uncharacterized protein</fullName>
    </submittedName>
</protein>
<proteinExistence type="predicted"/>
<evidence type="ECO:0000313" key="1">
    <source>
        <dbReference type="EMBL" id="RYC66352.1"/>
    </source>
</evidence>
<keyword evidence="2" id="KW-1185">Reference proteome</keyword>
<accession>A0A4Q2UDP3</accession>
<dbReference type="AlphaFoldDB" id="A0A4Q2UDP3"/>
<name>A0A4Q2UDP3_9BACT</name>
<dbReference type="RefSeq" id="WP_129606907.1">
    <property type="nucleotide sequence ID" value="NZ_SBLB01000016.1"/>
</dbReference>
<gene>
    <name evidence="1" type="ORF">EQG79_30225</name>
</gene>
<evidence type="ECO:0000313" key="2">
    <source>
        <dbReference type="Proteomes" id="UP000290407"/>
    </source>
</evidence>
<dbReference type="EMBL" id="SBLB01000016">
    <property type="protein sequence ID" value="RYC66352.1"/>
    <property type="molecule type" value="Genomic_DNA"/>
</dbReference>